<dbReference type="AlphaFoldDB" id="A0A5N6N1K9"/>
<keyword evidence="3" id="KW-1185">Reference proteome</keyword>
<evidence type="ECO:0000313" key="2">
    <source>
        <dbReference type="EMBL" id="KAD4180170.1"/>
    </source>
</evidence>
<name>A0A5N6N1K9_9ASTR</name>
<evidence type="ECO:0000313" key="3">
    <source>
        <dbReference type="Proteomes" id="UP000326396"/>
    </source>
</evidence>
<organism evidence="2 3">
    <name type="scientific">Mikania micrantha</name>
    <name type="common">bitter vine</name>
    <dbReference type="NCBI Taxonomy" id="192012"/>
    <lineage>
        <taxon>Eukaryota</taxon>
        <taxon>Viridiplantae</taxon>
        <taxon>Streptophyta</taxon>
        <taxon>Embryophyta</taxon>
        <taxon>Tracheophyta</taxon>
        <taxon>Spermatophyta</taxon>
        <taxon>Magnoliopsida</taxon>
        <taxon>eudicotyledons</taxon>
        <taxon>Gunneridae</taxon>
        <taxon>Pentapetalae</taxon>
        <taxon>asterids</taxon>
        <taxon>campanulids</taxon>
        <taxon>Asterales</taxon>
        <taxon>Asteraceae</taxon>
        <taxon>Asteroideae</taxon>
        <taxon>Heliantheae alliance</taxon>
        <taxon>Eupatorieae</taxon>
        <taxon>Mikania</taxon>
    </lineage>
</organism>
<dbReference type="GO" id="GO:0005886">
    <property type="term" value="C:plasma membrane"/>
    <property type="evidence" value="ECO:0007669"/>
    <property type="project" value="TreeGrafter"/>
</dbReference>
<comment type="caution">
    <text evidence="2">The sequence shown here is derived from an EMBL/GenBank/DDBJ whole genome shotgun (WGS) entry which is preliminary data.</text>
</comment>
<dbReference type="Proteomes" id="UP000326396">
    <property type="component" value="Linkage Group LG4"/>
</dbReference>
<protein>
    <submittedName>
        <fullName evidence="2">Uncharacterized protein</fullName>
    </submittedName>
</protein>
<dbReference type="EMBL" id="SZYD01000014">
    <property type="protein sequence ID" value="KAD4180170.1"/>
    <property type="molecule type" value="Genomic_DNA"/>
</dbReference>
<dbReference type="PANTHER" id="PTHR27003">
    <property type="entry name" value="OS07G0166700 PROTEIN"/>
    <property type="match status" value="1"/>
</dbReference>
<evidence type="ECO:0000256" key="1">
    <source>
        <dbReference type="SAM" id="MobiDB-lite"/>
    </source>
</evidence>
<dbReference type="GO" id="GO:0004714">
    <property type="term" value="F:transmembrane receptor protein tyrosine kinase activity"/>
    <property type="evidence" value="ECO:0007669"/>
    <property type="project" value="InterPro"/>
</dbReference>
<accession>A0A5N6N1K9</accession>
<dbReference type="PANTHER" id="PTHR27003:SF471">
    <property type="entry name" value="VASCULAR ENDOTHELIAL GROWTH FACTOR RECEPTOR 2 (VEGFR2)-RELATED"/>
    <property type="match status" value="1"/>
</dbReference>
<proteinExistence type="predicted"/>
<feature type="region of interest" description="Disordered" evidence="1">
    <location>
        <begin position="155"/>
        <end position="174"/>
    </location>
</feature>
<dbReference type="GO" id="GO:0009506">
    <property type="term" value="C:plasmodesma"/>
    <property type="evidence" value="ECO:0007669"/>
    <property type="project" value="TreeGrafter"/>
</dbReference>
<sequence length="552" mass="62541">MAWDHTRMVKASTWFRGRGSKEVAVVCRLMGTLDLELPVMLRVTIFRGGCGGGGVGMEDVVACVVAIGCFGREVGWTGDCGEVVGEVGTGEWGVDECWVTEEIESQNEGHGEDDTGILTQGTKKRETRLKDTLVGKHRRSTMRVPAVDGGGRSWDRWGRQRTRSRTAGDRDASVPRFGMDRDTWEVFGKVTSEDKWLEVVEKMGFSRYLEVKLKMCYMKYFNLVDCYFETMKGEASDVIKRSLDVNGNKQGQFGNNSEKETVYDIKWVTSDSKDECPHTLDNVAIKRILSRKGDQGIVGFLGELDVGLAAIARKHFKKGKLKYLLDPKIMDEAYELGFTGKVEPDHDSLDVFSRIAYQCVAKTQVERPSIKVVIKELEKALHFQVENFKDHSLFLDVLVKGHFQEAPVEEIVFEGIKEQVGLKSLAKFQSIAFQCLLNERQKRPEADDVVVQLRKALEFQEAYERWEIKWHSDNKEILEFSKAHEIYSAMAKKEIINIISKGILLENDKLTIWGDNPSNKCKPGRWKSISIMTALASYVKDGMMIADEIELR</sequence>
<gene>
    <name evidence="2" type="ORF">E3N88_28761</name>
</gene>
<dbReference type="InterPro" id="IPR045272">
    <property type="entry name" value="ANXUR1/2-like"/>
</dbReference>
<reference evidence="2 3" key="1">
    <citation type="submission" date="2019-05" db="EMBL/GenBank/DDBJ databases">
        <title>Mikania micrantha, genome provides insights into the molecular mechanism of rapid growth.</title>
        <authorList>
            <person name="Liu B."/>
        </authorList>
    </citation>
    <scope>NUCLEOTIDE SEQUENCE [LARGE SCALE GENOMIC DNA]</scope>
    <source>
        <strain evidence="2">NLD-2019</strain>
        <tissue evidence="2">Leaf</tissue>
    </source>
</reference>